<organism evidence="2 3">
    <name type="scientific">Striga asiatica</name>
    <name type="common">Asiatic witchweed</name>
    <name type="synonym">Buchnera asiatica</name>
    <dbReference type="NCBI Taxonomy" id="4170"/>
    <lineage>
        <taxon>Eukaryota</taxon>
        <taxon>Viridiplantae</taxon>
        <taxon>Streptophyta</taxon>
        <taxon>Embryophyta</taxon>
        <taxon>Tracheophyta</taxon>
        <taxon>Spermatophyta</taxon>
        <taxon>Magnoliopsida</taxon>
        <taxon>eudicotyledons</taxon>
        <taxon>Gunneridae</taxon>
        <taxon>Pentapetalae</taxon>
        <taxon>asterids</taxon>
        <taxon>lamiids</taxon>
        <taxon>Lamiales</taxon>
        <taxon>Orobanchaceae</taxon>
        <taxon>Buchnereae</taxon>
        <taxon>Striga</taxon>
    </lineage>
</organism>
<comment type="caution">
    <text evidence="2">The sequence shown here is derived from an EMBL/GenBank/DDBJ whole genome shotgun (WGS) entry which is preliminary data.</text>
</comment>
<feature type="region of interest" description="Disordered" evidence="1">
    <location>
        <begin position="27"/>
        <end position="46"/>
    </location>
</feature>
<keyword evidence="3" id="KW-1185">Reference proteome</keyword>
<evidence type="ECO:0000313" key="3">
    <source>
        <dbReference type="Proteomes" id="UP000325081"/>
    </source>
</evidence>
<gene>
    <name evidence="2" type="ORF">STAS_28643</name>
</gene>
<evidence type="ECO:0000313" key="2">
    <source>
        <dbReference type="EMBL" id="GER51282.1"/>
    </source>
</evidence>
<dbReference type="GO" id="GO:0016740">
    <property type="term" value="F:transferase activity"/>
    <property type="evidence" value="ECO:0007669"/>
    <property type="project" value="UniProtKB-KW"/>
</dbReference>
<accession>A0A5A7R1R9</accession>
<proteinExistence type="predicted"/>
<reference evidence="3" key="1">
    <citation type="journal article" date="2019" name="Curr. Biol.">
        <title>Genome Sequence of Striga asiatica Provides Insight into the Evolution of Plant Parasitism.</title>
        <authorList>
            <person name="Yoshida S."/>
            <person name="Kim S."/>
            <person name="Wafula E.K."/>
            <person name="Tanskanen J."/>
            <person name="Kim Y.M."/>
            <person name="Honaas L."/>
            <person name="Yang Z."/>
            <person name="Spallek T."/>
            <person name="Conn C.E."/>
            <person name="Ichihashi Y."/>
            <person name="Cheong K."/>
            <person name="Cui S."/>
            <person name="Der J.P."/>
            <person name="Gundlach H."/>
            <person name="Jiao Y."/>
            <person name="Hori C."/>
            <person name="Ishida J.K."/>
            <person name="Kasahara H."/>
            <person name="Kiba T."/>
            <person name="Kim M.S."/>
            <person name="Koo N."/>
            <person name="Laohavisit A."/>
            <person name="Lee Y.H."/>
            <person name="Lumba S."/>
            <person name="McCourt P."/>
            <person name="Mortimer J.C."/>
            <person name="Mutuku J.M."/>
            <person name="Nomura T."/>
            <person name="Sasaki-Sekimoto Y."/>
            <person name="Seto Y."/>
            <person name="Wang Y."/>
            <person name="Wakatake T."/>
            <person name="Sakakibara H."/>
            <person name="Demura T."/>
            <person name="Yamaguchi S."/>
            <person name="Yoneyama K."/>
            <person name="Manabe R.I."/>
            <person name="Nelson D.C."/>
            <person name="Schulman A.H."/>
            <person name="Timko M.P."/>
            <person name="dePamphilis C.W."/>
            <person name="Choi D."/>
            <person name="Shirasu K."/>
        </authorList>
    </citation>
    <scope>NUCLEOTIDE SEQUENCE [LARGE SCALE GENOMIC DNA]</scope>
    <source>
        <strain evidence="3">cv. UVA1</strain>
    </source>
</reference>
<keyword evidence="2" id="KW-0808">Transferase</keyword>
<dbReference type="AlphaFoldDB" id="A0A5A7R1R9"/>
<protein>
    <submittedName>
        <fullName evidence="2">Acetyl-coenzyme A carboxylase carboxyltransferase subunit alpha</fullName>
    </submittedName>
</protein>
<name>A0A5A7R1R9_STRAF</name>
<evidence type="ECO:0000256" key="1">
    <source>
        <dbReference type="SAM" id="MobiDB-lite"/>
    </source>
</evidence>
<dbReference type="EMBL" id="BKCP01009626">
    <property type="protein sequence ID" value="GER51282.1"/>
    <property type="molecule type" value="Genomic_DNA"/>
</dbReference>
<dbReference type="Proteomes" id="UP000325081">
    <property type="component" value="Unassembled WGS sequence"/>
</dbReference>
<sequence length="360" mass="39490">MILLYLNPDIITASAVTESHSHSVVNQLSRAVPRDPSQRASPVLSSPSPDLLVLKAAFQQLPSPSPYRKDQNVLNPSHKREFLLVVQHVGYGSRRRVAHGYPPVHPHAPGRPVHGPQADRPKHAWLGRRGQAHLPKVEIVAVGLERVRPREQKRRRTGQIVAGDEDWLQRVLQGQDPTRSPVLERPSHHLFQTGLAAAGFLQDTLEEPSALPRGSAEFLAISREEAPRVVRVENRAAPVARCEEHRREHPADSATGGDVEVVGDSGVRDAPHPTAVHAEYAYFSPLILQLLNAAVGGGGGGDLLGDPKLAVIVAEEELALQDGENLVAQFVCVDARLLAQFHHWILLFPIDINYARHFLG</sequence>